<accession>A0A4C1Y759</accession>
<organism evidence="2 3">
    <name type="scientific">Eumeta variegata</name>
    <name type="common">Bagworm moth</name>
    <name type="synonym">Eumeta japonica</name>
    <dbReference type="NCBI Taxonomy" id="151549"/>
    <lineage>
        <taxon>Eukaryota</taxon>
        <taxon>Metazoa</taxon>
        <taxon>Ecdysozoa</taxon>
        <taxon>Arthropoda</taxon>
        <taxon>Hexapoda</taxon>
        <taxon>Insecta</taxon>
        <taxon>Pterygota</taxon>
        <taxon>Neoptera</taxon>
        <taxon>Endopterygota</taxon>
        <taxon>Lepidoptera</taxon>
        <taxon>Glossata</taxon>
        <taxon>Ditrysia</taxon>
        <taxon>Tineoidea</taxon>
        <taxon>Psychidae</taxon>
        <taxon>Oiketicinae</taxon>
        <taxon>Eumeta</taxon>
    </lineage>
</organism>
<dbReference type="AlphaFoldDB" id="A0A4C1Y759"/>
<evidence type="ECO:0000313" key="3">
    <source>
        <dbReference type="Proteomes" id="UP000299102"/>
    </source>
</evidence>
<dbReference type="Proteomes" id="UP000299102">
    <property type="component" value="Unassembled WGS sequence"/>
</dbReference>
<evidence type="ECO:0000313" key="2">
    <source>
        <dbReference type="EMBL" id="GBP70397.1"/>
    </source>
</evidence>
<name>A0A4C1Y759_EUMVA</name>
<keyword evidence="3" id="KW-1185">Reference proteome</keyword>
<dbReference type="InterPro" id="IPR052709">
    <property type="entry name" value="Transposase-MT_Hybrid"/>
</dbReference>
<protein>
    <recommendedName>
        <fullName evidence="1">Mos1 transposase HTH domain-containing protein</fullName>
    </recommendedName>
</protein>
<sequence length="173" mass="20345">MDLTRENFLAIIYYDFRCGVTQKQCINQLTSTFGNEAPSKTTVRHWLSEFKRERFIFTDEFKEGHAKSVVLPQNVDAVQELIIQDRHITYREIKASLSISMMSINRTFHEDYKKNCLRWIPHNLSIEHKQNFNGQTSMRAAKELVITVAHGHSQTQRKSLWHYQPPGGTVWNY</sequence>
<evidence type="ECO:0000259" key="1">
    <source>
        <dbReference type="Pfam" id="PF17906"/>
    </source>
</evidence>
<dbReference type="STRING" id="151549.A0A4C1Y759"/>
<comment type="caution">
    <text evidence="2">The sequence shown here is derived from an EMBL/GenBank/DDBJ whole genome shotgun (WGS) entry which is preliminary data.</text>
</comment>
<feature type="domain" description="Mos1 transposase HTH" evidence="1">
    <location>
        <begin position="8"/>
        <end position="53"/>
    </location>
</feature>
<dbReference type="OrthoDB" id="10017160at2759"/>
<dbReference type="PANTHER" id="PTHR46060:SF1">
    <property type="entry name" value="MARINER MOS1 TRANSPOSASE-LIKE PROTEIN"/>
    <property type="match status" value="1"/>
</dbReference>
<reference evidence="2 3" key="1">
    <citation type="journal article" date="2019" name="Commun. Biol.">
        <title>The bagworm genome reveals a unique fibroin gene that provides high tensile strength.</title>
        <authorList>
            <person name="Kono N."/>
            <person name="Nakamura H."/>
            <person name="Ohtoshi R."/>
            <person name="Tomita M."/>
            <person name="Numata K."/>
            <person name="Arakawa K."/>
        </authorList>
    </citation>
    <scope>NUCLEOTIDE SEQUENCE [LARGE SCALE GENOMIC DNA]</scope>
</reference>
<dbReference type="PANTHER" id="PTHR46060">
    <property type="entry name" value="MARINER MOS1 TRANSPOSASE-LIKE PROTEIN"/>
    <property type="match status" value="1"/>
</dbReference>
<gene>
    <name evidence="2" type="ORF">EVAR_45664_1</name>
</gene>
<dbReference type="Gene3D" id="1.10.10.1450">
    <property type="match status" value="1"/>
</dbReference>
<dbReference type="EMBL" id="BGZK01001072">
    <property type="protein sequence ID" value="GBP70397.1"/>
    <property type="molecule type" value="Genomic_DNA"/>
</dbReference>
<dbReference type="InterPro" id="IPR041426">
    <property type="entry name" value="Mos1_HTH"/>
</dbReference>
<dbReference type="Pfam" id="PF17906">
    <property type="entry name" value="HTH_48"/>
    <property type="match status" value="1"/>
</dbReference>
<proteinExistence type="predicted"/>